<comment type="caution">
    <text evidence="1">The sequence shown here is derived from an EMBL/GenBank/DDBJ whole genome shotgun (WGS) entry which is preliminary data.</text>
</comment>
<evidence type="ECO:0000313" key="1">
    <source>
        <dbReference type="EMBL" id="KAJ7312942.1"/>
    </source>
</evidence>
<reference evidence="1" key="1">
    <citation type="submission" date="2023-03" db="EMBL/GenBank/DDBJ databases">
        <title>Massive genome expansion in bonnet fungi (Mycena s.s.) driven by repeated elements and novel gene families across ecological guilds.</title>
        <authorList>
            <consortium name="Lawrence Berkeley National Laboratory"/>
            <person name="Harder C.B."/>
            <person name="Miyauchi S."/>
            <person name="Viragh M."/>
            <person name="Kuo A."/>
            <person name="Thoen E."/>
            <person name="Andreopoulos B."/>
            <person name="Lu D."/>
            <person name="Skrede I."/>
            <person name="Drula E."/>
            <person name="Henrissat B."/>
            <person name="Morin E."/>
            <person name="Kohler A."/>
            <person name="Barry K."/>
            <person name="LaButti K."/>
            <person name="Morin E."/>
            <person name="Salamov A."/>
            <person name="Lipzen A."/>
            <person name="Mereny Z."/>
            <person name="Hegedus B."/>
            <person name="Baldrian P."/>
            <person name="Stursova M."/>
            <person name="Weitz H."/>
            <person name="Taylor A."/>
            <person name="Grigoriev I.V."/>
            <person name="Nagy L.G."/>
            <person name="Martin F."/>
            <person name="Kauserud H."/>
        </authorList>
    </citation>
    <scope>NUCLEOTIDE SEQUENCE</scope>
    <source>
        <strain evidence="1">CBHHK002</strain>
    </source>
</reference>
<accession>A0AAD6Z9F7</accession>
<keyword evidence="2" id="KW-1185">Reference proteome</keyword>
<evidence type="ECO:0000313" key="2">
    <source>
        <dbReference type="Proteomes" id="UP001218218"/>
    </source>
</evidence>
<organism evidence="1 2">
    <name type="scientific">Mycena albidolilacea</name>
    <dbReference type="NCBI Taxonomy" id="1033008"/>
    <lineage>
        <taxon>Eukaryota</taxon>
        <taxon>Fungi</taxon>
        <taxon>Dikarya</taxon>
        <taxon>Basidiomycota</taxon>
        <taxon>Agaricomycotina</taxon>
        <taxon>Agaricomycetes</taxon>
        <taxon>Agaricomycetidae</taxon>
        <taxon>Agaricales</taxon>
        <taxon>Marasmiineae</taxon>
        <taxon>Mycenaceae</taxon>
        <taxon>Mycena</taxon>
    </lineage>
</organism>
<dbReference type="AlphaFoldDB" id="A0AAD6Z9F7"/>
<proteinExistence type="predicted"/>
<protein>
    <submittedName>
        <fullName evidence="1">Uncharacterized protein</fullName>
    </submittedName>
</protein>
<sequence>MRLPPTSPQIAELGPCLLCADALCLGPVITSRLCPHPLRAPVPASCTPVRLLPAPQLLRWLPRLLHCSHACLPPSCGRCPGIPSRYAAFRTLCARGAAIPVAVPPSVPSVSPSHTHCPVPLPASSLYQPRAPFLHPCACCLAFRARFPHSSAPSSVPSSPPALCFPHLCLLHHPPRLPPAPLHPLSVLPCPFTAPCMAFHPVSVSWEHCSCSLYCTYFYIFC</sequence>
<gene>
    <name evidence="1" type="ORF">DFH08DRAFT_973150</name>
</gene>
<dbReference type="Proteomes" id="UP001218218">
    <property type="component" value="Unassembled WGS sequence"/>
</dbReference>
<dbReference type="EMBL" id="JARIHO010000069">
    <property type="protein sequence ID" value="KAJ7312942.1"/>
    <property type="molecule type" value="Genomic_DNA"/>
</dbReference>
<name>A0AAD6Z9F7_9AGAR</name>